<evidence type="ECO:0000256" key="14">
    <source>
        <dbReference type="SAM" id="Phobius"/>
    </source>
</evidence>
<dbReference type="UniPathway" id="UPA00963"/>
<evidence type="ECO:0000313" key="17">
    <source>
        <dbReference type="EMBL" id="SER98318.1"/>
    </source>
</evidence>
<comment type="catalytic activity">
    <reaction evidence="12">
        <text>Adds an alpha-D-arabinofuranosyl group from trans,octacis-decaprenylphospho-beta-D-arabinofuranose at the 5-O-position of the eighth, tenth and twelfth galactofuranose unit of the galactofuranan chain of [beta-D-galactofuranosyl-(1-&gt;5)-beta-D-galactofuranosyl-(1-&gt;6)]14-beta-D-galactofuranosyl-(1-&gt;5)-beta-D-galactofuranosyl-(1-&gt;4)-alpha-L-rhamnopyranosyl-(1-&gt;3)-N-acetyl-alpha-D-glucosaminyl-diphospho-trans,octacis-decaprenol.</text>
        <dbReference type="EC" id="2.4.2.46"/>
    </reaction>
</comment>
<name>A0A1H9TMK5_9MICO</name>
<keyword evidence="8 14" id="KW-0812">Transmembrane</keyword>
<dbReference type="GO" id="GO:0005886">
    <property type="term" value="C:plasma membrane"/>
    <property type="evidence" value="ECO:0007669"/>
    <property type="project" value="UniProtKB-SubCell"/>
</dbReference>
<evidence type="ECO:0000259" key="15">
    <source>
        <dbReference type="Pfam" id="PF12249"/>
    </source>
</evidence>
<keyword evidence="6" id="KW-1003">Cell membrane</keyword>
<comment type="similarity">
    <text evidence="3">Belongs to the glycosyltransferase 85 family.</text>
</comment>
<evidence type="ECO:0000256" key="3">
    <source>
        <dbReference type="ARBA" id="ARBA00009655"/>
    </source>
</evidence>
<dbReference type="OrthoDB" id="3817499at2"/>
<evidence type="ECO:0000256" key="1">
    <source>
        <dbReference type="ARBA" id="ARBA00004651"/>
    </source>
</evidence>
<dbReference type="Pfam" id="PF12249">
    <property type="entry name" value="AftA_C"/>
    <property type="match status" value="1"/>
</dbReference>
<evidence type="ECO:0000256" key="4">
    <source>
        <dbReference type="ARBA" id="ARBA00012037"/>
    </source>
</evidence>
<dbReference type="GO" id="GO:0044038">
    <property type="term" value="P:cell wall macromolecule biosynthetic process"/>
    <property type="evidence" value="ECO:0007669"/>
    <property type="project" value="InterPro"/>
</dbReference>
<feature type="transmembrane region" description="Helical" evidence="14">
    <location>
        <begin position="259"/>
        <end position="278"/>
    </location>
</feature>
<keyword evidence="18" id="KW-1185">Reference proteome</keyword>
<feature type="compositionally biased region" description="Low complexity" evidence="13">
    <location>
        <begin position="48"/>
        <end position="57"/>
    </location>
</feature>
<dbReference type="Proteomes" id="UP000199019">
    <property type="component" value="Unassembled WGS sequence"/>
</dbReference>
<feature type="transmembrane region" description="Helical" evidence="14">
    <location>
        <begin position="97"/>
        <end position="120"/>
    </location>
</feature>
<evidence type="ECO:0000256" key="10">
    <source>
        <dbReference type="ARBA" id="ARBA00023136"/>
    </source>
</evidence>
<dbReference type="InterPro" id="IPR020963">
    <property type="entry name" value="ArabinofuranosylTrfase_AftA_N"/>
</dbReference>
<evidence type="ECO:0000256" key="9">
    <source>
        <dbReference type="ARBA" id="ARBA00022989"/>
    </source>
</evidence>
<dbReference type="GO" id="GO:0016757">
    <property type="term" value="F:glycosyltransferase activity"/>
    <property type="evidence" value="ECO:0007669"/>
    <property type="project" value="InterPro"/>
</dbReference>
<keyword evidence="10 14" id="KW-0472">Membrane</keyword>
<proteinExistence type="inferred from homology"/>
<comment type="subcellular location">
    <subcellularLocation>
        <location evidence="1">Cell membrane</location>
        <topology evidence="1">Multi-pass membrane protein</topology>
    </subcellularLocation>
</comment>
<feature type="transmembrane region" description="Helical" evidence="14">
    <location>
        <begin position="127"/>
        <end position="148"/>
    </location>
</feature>
<dbReference type="EMBL" id="FOHB01000002">
    <property type="protein sequence ID" value="SER98318.1"/>
    <property type="molecule type" value="Genomic_DNA"/>
</dbReference>
<feature type="domain" description="Arabinofuranosyltransferase AftA C-terminal" evidence="15">
    <location>
        <begin position="576"/>
        <end position="664"/>
    </location>
</feature>
<feature type="transmembrane region" description="Helical" evidence="14">
    <location>
        <begin position="290"/>
        <end position="317"/>
    </location>
</feature>
<gene>
    <name evidence="17" type="ORF">SAMN05216199_1675</name>
</gene>
<dbReference type="Pfam" id="PF12250">
    <property type="entry name" value="AftA_N"/>
    <property type="match status" value="1"/>
</dbReference>
<dbReference type="STRING" id="587636.SAMN05216199_1675"/>
<evidence type="ECO:0000256" key="12">
    <source>
        <dbReference type="ARBA" id="ARBA00034030"/>
    </source>
</evidence>
<feature type="transmembrane region" description="Helical" evidence="14">
    <location>
        <begin position="411"/>
        <end position="431"/>
    </location>
</feature>
<evidence type="ECO:0000256" key="11">
    <source>
        <dbReference type="ARBA" id="ARBA00033184"/>
    </source>
</evidence>
<feature type="compositionally biased region" description="Polar residues" evidence="13">
    <location>
        <begin position="1"/>
        <end position="16"/>
    </location>
</feature>
<reference evidence="18" key="1">
    <citation type="submission" date="2016-10" db="EMBL/GenBank/DDBJ databases">
        <authorList>
            <person name="Varghese N."/>
            <person name="Submissions S."/>
        </authorList>
    </citation>
    <scope>NUCLEOTIDE SEQUENCE [LARGE SCALE GENOMIC DNA]</scope>
    <source>
        <strain evidence="18">CGMCC 1.6963</strain>
    </source>
</reference>
<evidence type="ECO:0000256" key="5">
    <source>
        <dbReference type="ARBA" id="ARBA00020482"/>
    </source>
</evidence>
<feature type="transmembrane region" description="Helical" evidence="14">
    <location>
        <begin position="504"/>
        <end position="523"/>
    </location>
</feature>
<evidence type="ECO:0000259" key="16">
    <source>
        <dbReference type="Pfam" id="PF12250"/>
    </source>
</evidence>
<organism evidence="17 18">
    <name type="scientific">Pedococcus cremeus</name>
    <dbReference type="NCBI Taxonomy" id="587636"/>
    <lineage>
        <taxon>Bacteria</taxon>
        <taxon>Bacillati</taxon>
        <taxon>Actinomycetota</taxon>
        <taxon>Actinomycetes</taxon>
        <taxon>Micrococcales</taxon>
        <taxon>Intrasporangiaceae</taxon>
        <taxon>Pedococcus</taxon>
    </lineage>
</organism>
<evidence type="ECO:0000256" key="2">
    <source>
        <dbReference type="ARBA" id="ARBA00004776"/>
    </source>
</evidence>
<feature type="transmembrane region" description="Helical" evidence="14">
    <location>
        <begin position="377"/>
        <end position="399"/>
    </location>
</feature>
<evidence type="ECO:0000256" key="6">
    <source>
        <dbReference type="ARBA" id="ARBA00022475"/>
    </source>
</evidence>
<feature type="transmembrane region" description="Helical" evidence="14">
    <location>
        <begin position="329"/>
        <end position="349"/>
    </location>
</feature>
<protein>
    <recommendedName>
        <fullName evidence="5">Galactan 5-O-arabinofuranosyltransferase</fullName>
        <ecNumber evidence="4">2.4.2.46</ecNumber>
    </recommendedName>
    <alternativeName>
        <fullName evidence="11">Arabinofuranosyltransferase AftA</fullName>
    </alternativeName>
</protein>
<dbReference type="GO" id="GO:0045227">
    <property type="term" value="P:capsule polysaccharide biosynthetic process"/>
    <property type="evidence" value="ECO:0007669"/>
    <property type="project" value="UniProtKB-UniPathway"/>
</dbReference>
<accession>A0A1H9TMK5</accession>
<comment type="pathway">
    <text evidence="2">Cell wall biogenesis; cell wall polysaccharide biosynthesis.</text>
</comment>
<dbReference type="RefSeq" id="WP_091757093.1">
    <property type="nucleotide sequence ID" value="NZ_FOHB01000002.1"/>
</dbReference>
<evidence type="ECO:0000256" key="7">
    <source>
        <dbReference type="ARBA" id="ARBA00022679"/>
    </source>
</evidence>
<evidence type="ECO:0000256" key="8">
    <source>
        <dbReference type="ARBA" id="ARBA00022692"/>
    </source>
</evidence>
<feature type="transmembrane region" description="Helical" evidence="14">
    <location>
        <begin position="67"/>
        <end position="91"/>
    </location>
</feature>
<feature type="region of interest" description="Disordered" evidence="13">
    <location>
        <begin position="1"/>
        <end position="60"/>
    </location>
</feature>
<dbReference type="AlphaFoldDB" id="A0A1H9TMK5"/>
<evidence type="ECO:0000256" key="13">
    <source>
        <dbReference type="SAM" id="MobiDB-lite"/>
    </source>
</evidence>
<feature type="transmembrane region" description="Helical" evidence="14">
    <location>
        <begin position="437"/>
        <end position="458"/>
    </location>
</feature>
<sequence length="700" mass="76087">MTQARQQPTGDVQGTSPDDHEAEQQARTPEPQARTPQPEARTTEREAQPSSASAADAPPRRRTWAGFTVDGAAALVTWLVATPLAVLLAWWADLDPFTVAGVVMPVGVGALAGGILLAVALRRCTDVLMGIAMGVYAAWIALTMATTLHGTPYGYGMLAGDAGRFVAQANKYMYTSASADSFVKGLPSEYPPLYPWIVGHVARLVDKPAWQLFGEMQIVVMSLAVVLAYVFWRRLVAAPVAFALVGLAPLVFREPSKDYEFVALLVYAPWVIMTFAGLPRRRGGLHWLPAGIIGGLLVLTYQAWLMFSALGLLALIVLTLRVVPSKGRYLLHLVGVAVTAFVVSSWYVIPLVSTMVTGGQNRLSDFWMSGSIVDRPVVFPFLQPTVVGLITLVGLLGMVWYRRTTFWAQPLLLIVAGCYAYRVLFLLRTAYDNHTGYLQYTETLIGMVLLTAGVLTTVEAGPGLWRRLRATTTAPAGAAAPPVGPSVAPAGPWSAGRVRGPERAVLVTAVAALVAYAGMQGWVDWVPGPRGIRDSVKAAGGVTRGTDAHAEPLPDGSYPRFAPPAQYLHGWMPVEPIEKAVEKRLGRDARPVVLSYDQRLFAFLPWYGYTATDRVSANSLLRWDDRYAELQKLSRVTDPAQFAKASQATAFGPIDVFVLKRASGNRYRWKDVFFPAKAFDPAVFDVQRVPSNAVVVVRRP</sequence>
<dbReference type="InterPro" id="IPR020959">
    <property type="entry name" value="ArabinofuranosylTrfase_AftA_C"/>
</dbReference>
<dbReference type="EC" id="2.4.2.46" evidence="4"/>
<keyword evidence="9 14" id="KW-1133">Transmembrane helix</keyword>
<feature type="domain" description="Arabinofuranosyltransferase AftA N-terminal" evidence="16">
    <location>
        <begin position="176"/>
        <end position="466"/>
    </location>
</feature>
<feature type="transmembrane region" description="Helical" evidence="14">
    <location>
        <begin position="231"/>
        <end position="252"/>
    </location>
</feature>
<evidence type="ECO:0000313" key="18">
    <source>
        <dbReference type="Proteomes" id="UP000199019"/>
    </source>
</evidence>
<keyword evidence="7 17" id="KW-0808">Transferase</keyword>